<protein>
    <submittedName>
        <fullName evidence="3">Glycine betaine/proline transport system substrate-binding protein</fullName>
    </submittedName>
</protein>
<dbReference type="InterPro" id="IPR007210">
    <property type="entry name" value="ABC_Gly_betaine_transp_sub-bd"/>
</dbReference>
<dbReference type="KEGG" id="bpx:BUPH_00969"/>
<dbReference type="eggNOG" id="COG2113">
    <property type="taxonomic scope" value="Bacteria"/>
</dbReference>
<reference evidence="3 4" key="1">
    <citation type="journal article" date="2012" name="J. Bacteriol.">
        <title>Complete Genome Sequence of Burkholderia phenoliruptrix BR3459a (CLA1), a Heat-Tolerant, Nitrogen-Fixing Symbiont of Mimosa flocculosa.</title>
        <authorList>
            <person name="de Oliveira Cunha C."/>
            <person name="Goda Zuleta L.F."/>
            <person name="Paula de Almeida L.G."/>
            <person name="Prioli Ciapina L."/>
            <person name="Lustrino Borges W."/>
            <person name="Pitard R.M."/>
            <person name="Baldani J.I."/>
            <person name="Straliotto R."/>
            <person name="de Faria S.M."/>
            <person name="Hungria M."/>
            <person name="Sousa Cavada B."/>
            <person name="Mercante F.M."/>
            <person name="Ribeiro de Vasconcelos A.T."/>
        </authorList>
    </citation>
    <scope>NUCLEOTIDE SEQUENCE [LARGE SCALE GENOMIC DNA]</scope>
    <source>
        <strain evidence="3 4">BR3459a</strain>
    </source>
</reference>
<evidence type="ECO:0000313" key="4">
    <source>
        <dbReference type="Proteomes" id="UP000010105"/>
    </source>
</evidence>
<name>K0DWM6_9BURK</name>
<gene>
    <name evidence="3" type="ORF">BUPH_00969</name>
</gene>
<evidence type="ECO:0000259" key="2">
    <source>
        <dbReference type="Pfam" id="PF04069"/>
    </source>
</evidence>
<evidence type="ECO:0000313" key="3">
    <source>
        <dbReference type="EMBL" id="AFT88423.1"/>
    </source>
</evidence>
<dbReference type="Pfam" id="PF04069">
    <property type="entry name" value="OpuAC"/>
    <property type="match status" value="1"/>
</dbReference>
<dbReference type="PATRIC" id="fig|1229205.11.peg.4879"/>
<dbReference type="STRING" id="1229205.BUPH_00969"/>
<dbReference type="HOGENOM" id="CLU_070055_0_0_4"/>
<dbReference type="GO" id="GO:0022857">
    <property type="term" value="F:transmembrane transporter activity"/>
    <property type="evidence" value="ECO:0007669"/>
    <property type="project" value="InterPro"/>
</dbReference>
<dbReference type="EMBL" id="CP003864">
    <property type="protein sequence ID" value="AFT88423.1"/>
    <property type="molecule type" value="Genomic_DNA"/>
</dbReference>
<feature type="domain" description="ABC-type glycine betaine transport system substrate-binding" evidence="2">
    <location>
        <begin position="36"/>
        <end position="325"/>
    </location>
</feature>
<dbReference type="SUPFAM" id="SSF53850">
    <property type="entry name" value="Periplasmic binding protein-like II"/>
    <property type="match status" value="1"/>
</dbReference>
<dbReference type="NCBIfam" id="NF008334">
    <property type="entry name" value="PRK11119.1"/>
    <property type="match status" value="1"/>
</dbReference>
<sequence>MMKMFTAAGGALALVITLMVSGPVSAQNMPGKGKTVKYAQGDSFGGNYVATQIIVQAMKNLGYDVKLATMNTTLFFQAVAQGDEDLATDINFPQREPGFRAVEKQAQVIGSGLIAGGGINGYLIDKKTADQYKITSLAQLKDPKIAGLFGADGKAELISCDPGWSCGDVVDYQLNKFGLKNNVRAVRGKYETLMVDAIAKVRAGKPAFFYAWSPSWTVNSVVPGKDVVWLPTPEDALPPNVPNKGSALVPGVKGCAGDADPCRMAMASWNWGAVGNREFVAANPAVRALIEQIKFPQSQWSAWEYAISKNGGSQALVAKLANDWISGNKAVLDQWVQTASVAK</sequence>
<dbReference type="GO" id="GO:0043190">
    <property type="term" value="C:ATP-binding cassette (ABC) transporter complex"/>
    <property type="evidence" value="ECO:0007669"/>
    <property type="project" value="InterPro"/>
</dbReference>
<keyword evidence="1" id="KW-0732">Signal</keyword>
<dbReference type="Gene3D" id="3.40.190.10">
    <property type="entry name" value="Periplasmic binding protein-like II"/>
    <property type="match status" value="1"/>
</dbReference>
<feature type="chain" id="PRO_5003830807" evidence="1">
    <location>
        <begin position="27"/>
        <end position="343"/>
    </location>
</feature>
<organism evidence="3 4">
    <name type="scientific">Paraburkholderia phenoliruptrix BR3459a</name>
    <dbReference type="NCBI Taxonomy" id="1229205"/>
    <lineage>
        <taxon>Bacteria</taxon>
        <taxon>Pseudomonadati</taxon>
        <taxon>Pseudomonadota</taxon>
        <taxon>Betaproteobacteria</taxon>
        <taxon>Burkholderiales</taxon>
        <taxon>Burkholderiaceae</taxon>
        <taxon>Paraburkholderia</taxon>
    </lineage>
</organism>
<dbReference type="Proteomes" id="UP000010105">
    <property type="component" value="Chromosome 2"/>
</dbReference>
<dbReference type="Gene3D" id="3.40.190.100">
    <property type="entry name" value="Glycine betaine-binding periplasmic protein, domain 2"/>
    <property type="match status" value="1"/>
</dbReference>
<evidence type="ECO:0000256" key="1">
    <source>
        <dbReference type="SAM" id="SignalP"/>
    </source>
</evidence>
<proteinExistence type="predicted"/>
<accession>K0DWM6</accession>
<dbReference type="AlphaFoldDB" id="K0DWM6"/>
<feature type="signal peptide" evidence="1">
    <location>
        <begin position="1"/>
        <end position="26"/>
    </location>
</feature>